<keyword evidence="2" id="KW-0119">Carbohydrate metabolism</keyword>
<dbReference type="KEGG" id="ave:Arcve_1219"/>
<keyword evidence="4" id="KW-0378">Hydrolase</keyword>
<dbReference type="CDD" id="cd10795">
    <property type="entry name" value="GH57N_MJA1_like"/>
    <property type="match status" value="1"/>
</dbReference>
<dbReference type="Proteomes" id="UP000008136">
    <property type="component" value="Chromosome"/>
</dbReference>
<dbReference type="HOGENOM" id="CLU_033691_0_0_2"/>
<dbReference type="OrthoDB" id="64936at2157"/>
<dbReference type="PANTHER" id="PTHR36306">
    <property type="entry name" value="ALPHA-AMYLASE-RELATED-RELATED"/>
    <property type="match status" value="1"/>
</dbReference>
<dbReference type="eggNOG" id="arCOG03278">
    <property type="taxonomic scope" value="Archaea"/>
</dbReference>
<evidence type="ECO:0000313" key="5">
    <source>
        <dbReference type="Proteomes" id="UP000008136"/>
    </source>
</evidence>
<dbReference type="GeneID" id="10394336"/>
<dbReference type="Gene3D" id="3.20.110.20">
    <property type="match status" value="1"/>
</dbReference>
<dbReference type="GO" id="GO:0004556">
    <property type="term" value="F:alpha-amylase activity"/>
    <property type="evidence" value="ECO:0007669"/>
    <property type="project" value="UniProtKB-EC"/>
</dbReference>
<sequence length="491" mass="57255">MQTSEVCFAFEVHQPYRIDFQFNPEFAKRKRNLRDAYFAGINREILQRVVEKCYMPATQIVLEGLDAGFKCAFSFSGTVVEQLERWNRDTLELFRQAAEHKNAEILAQTYYHSIASLFGERSEFEEQVKLHIQLMKDVFGVKPEVFENTELIFDSMIATVAKELGFKAVFAEGAERFLEGRSPNYVYSCNGIKILLRNYTLSDDIAFRFSSGEWDQYPLTADKYADWLAATPGDCVNIFVDYETFGEHHWKESGILDFLRWLPHECMKRGIEFATPSEVAELQAVGEIDVSETISWADVEKDTSAWLGNWMQSTAFRAVKRAKAYAEYYNPVIWRYLQTSDHFYYMATKQGSSGEVHNYFSQHHPFEAFSIYMRVLSHYEERCSSRMKSKQAAIALRSLPPEKAFHFRHFSGDYAGSAYSLDDFASLLRSIPVESIRFHLENGDFERWIEYVLCDKRLVEEIRKLRREGDVVDGLVEVVEKRRCELWRLLK</sequence>
<keyword evidence="5" id="KW-1185">Reference proteome</keyword>
<feature type="domain" description="Glycoside hydrolase family 57 N-terminal" evidence="3">
    <location>
        <begin position="8"/>
        <end position="281"/>
    </location>
</feature>
<dbReference type="AlphaFoldDB" id="F2KMM9"/>
<dbReference type="Pfam" id="PF03065">
    <property type="entry name" value="Glyco_hydro_57"/>
    <property type="match status" value="1"/>
</dbReference>
<dbReference type="STRING" id="693661.Arcve_1219"/>
<dbReference type="EC" id="3.2.1.1" evidence="4"/>
<dbReference type="RefSeq" id="WP_013683888.1">
    <property type="nucleotide sequence ID" value="NC_015320.1"/>
</dbReference>
<dbReference type="InterPro" id="IPR052046">
    <property type="entry name" value="GH57_Enzymes"/>
</dbReference>
<accession>F2KMM9</accession>
<evidence type="ECO:0000313" key="4">
    <source>
        <dbReference type="EMBL" id="AEA47226.1"/>
    </source>
</evidence>
<reference evidence="4 5" key="1">
    <citation type="submission" date="2011-03" db="EMBL/GenBank/DDBJ databases">
        <title>The complete genome of Archaeoglobus veneficus SNP6.</title>
        <authorList>
            <consortium name="US DOE Joint Genome Institute (JGI-PGF)"/>
            <person name="Lucas S."/>
            <person name="Copeland A."/>
            <person name="Lapidus A."/>
            <person name="Bruce D."/>
            <person name="Goodwin L."/>
            <person name="Pitluck S."/>
            <person name="Kyrpides N."/>
            <person name="Mavromatis K."/>
            <person name="Pagani I."/>
            <person name="Ivanova N."/>
            <person name="Mikhailova N."/>
            <person name="Lu M."/>
            <person name="Detter J.C."/>
            <person name="Tapia R."/>
            <person name="Han C."/>
            <person name="Land M."/>
            <person name="Hauser L."/>
            <person name="Markowitz V."/>
            <person name="Cheng J.-F."/>
            <person name="Hugenholtz P."/>
            <person name="Woyke T."/>
            <person name="Wu D."/>
            <person name="Spring S."/>
            <person name="Brambilla E."/>
            <person name="Klenk H.-P."/>
            <person name="Eisen J.A."/>
        </authorList>
    </citation>
    <scope>NUCLEOTIDE SEQUENCE [LARGE SCALE GENOMIC DNA]</scope>
    <source>
        <strain>SNP6</strain>
    </source>
</reference>
<dbReference type="PANTHER" id="PTHR36306:SF1">
    <property type="entry name" value="ALPHA-AMYLASE-RELATED"/>
    <property type="match status" value="1"/>
</dbReference>
<proteinExistence type="inferred from homology"/>
<comment type="similarity">
    <text evidence="1">Belongs to the glycosyl hydrolase 57 family.</text>
</comment>
<dbReference type="EMBL" id="CP002588">
    <property type="protein sequence ID" value="AEA47226.1"/>
    <property type="molecule type" value="Genomic_DNA"/>
</dbReference>
<evidence type="ECO:0000256" key="2">
    <source>
        <dbReference type="ARBA" id="ARBA00023277"/>
    </source>
</evidence>
<protein>
    <submittedName>
        <fullName evidence="4">Alpha-amylase</fullName>
        <ecNumber evidence="4">3.2.1.1</ecNumber>
    </submittedName>
</protein>
<evidence type="ECO:0000259" key="3">
    <source>
        <dbReference type="Pfam" id="PF03065"/>
    </source>
</evidence>
<keyword evidence="4" id="KW-0326">Glycosidase</keyword>
<gene>
    <name evidence="4" type="ordered locus">Arcve_1219</name>
</gene>
<dbReference type="SUPFAM" id="SSF88713">
    <property type="entry name" value="Glycoside hydrolase/deacetylase"/>
    <property type="match status" value="1"/>
</dbReference>
<name>F2KMM9_ARCVS</name>
<dbReference type="GO" id="GO:0005975">
    <property type="term" value="P:carbohydrate metabolic process"/>
    <property type="evidence" value="ECO:0007669"/>
    <property type="project" value="InterPro"/>
</dbReference>
<dbReference type="InterPro" id="IPR004300">
    <property type="entry name" value="Glyco_hydro_57_N"/>
</dbReference>
<evidence type="ECO:0000256" key="1">
    <source>
        <dbReference type="ARBA" id="ARBA00006821"/>
    </source>
</evidence>
<organism evidence="4 5">
    <name type="scientific">Archaeoglobus veneficus (strain DSM 11195 / SNP6)</name>
    <dbReference type="NCBI Taxonomy" id="693661"/>
    <lineage>
        <taxon>Archaea</taxon>
        <taxon>Methanobacteriati</taxon>
        <taxon>Methanobacteriota</taxon>
        <taxon>Archaeoglobi</taxon>
        <taxon>Archaeoglobales</taxon>
        <taxon>Archaeoglobaceae</taxon>
        <taxon>Archaeoglobus</taxon>
    </lineage>
</organism>
<dbReference type="InterPro" id="IPR011330">
    <property type="entry name" value="Glyco_hydro/deAcase_b/a-brl"/>
</dbReference>